<dbReference type="EMBL" id="JAQIZZ010000006">
    <property type="protein sequence ID" value="KAJ5538699.1"/>
    <property type="molecule type" value="Genomic_DNA"/>
</dbReference>
<dbReference type="AlphaFoldDB" id="A0AAD6CTY1"/>
<name>A0AAD6CTY1_9EURO</name>
<evidence type="ECO:0000313" key="1">
    <source>
        <dbReference type="EMBL" id="KAJ5538699.1"/>
    </source>
</evidence>
<organism evidence="1 2">
    <name type="scientific">Penicillium frequentans</name>
    <dbReference type="NCBI Taxonomy" id="3151616"/>
    <lineage>
        <taxon>Eukaryota</taxon>
        <taxon>Fungi</taxon>
        <taxon>Dikarya</taxon>
        <taxon>Ascomycota</taxon>
        <taxon>Pezizomycotina</taxon>
        <taxon>Eurotiomycetes</taxon>
        <taxon>Eurotiomycetidae</taxon>
        <taxon>Eurotiales</taxon>
        <taxon>Aspergillaceae</taxon>
        <taxon>Penicillium</taxon>
    </lineage>
</organism>
<comment type="caution">
    <text evidence="1">The sequence shown here is derived from an EMBL/GenBank/DDBJ whole genome shotgun (WGS) entry which is preliminary data.</text>
</comment>
<evidence type="ECO:0000313" key="2">
    <source>
        <dbReference type="Proteomes" id="UP001220324"/>
    </source>
</evidence>
<protein>
    <submittedName>
        <fullName evidence="1">Uncharacterized protein</fullName>
    </submittedName>
</protein>
<gene>
    <name evidence="1" type="ORF">N7494_008178</name>
</gene>
<keyword evidence="2" id="KW-1185">Reference proteome</keyword>
<proteinExistence type="predicted"/>
<sequence>MDHQNEALEHVGRHVTYERNVLRGYQFAGNQLSHGAATNATLPALPRNGSHALNLVVYAATKVLDQVPWELQVAR</sequence>
<reference evidence="1 2" key="1">
    <citation type="journal article" date="2023" name="IMA Fungus">
        <title>Comparative genomic study of the Penicillium genus elucidates a diverse pangenome and 15 lateral gene transfer events.</title>
        <authorList>
            <person name="Petersen C."/>
            <person name="Sorensen T."/>
            <person name="Nielsen M.R."/>
            <person name="Sondergaard T.E."/>
            <person name="Sorensen J.L."/>
            <person name="Fitzpatrick D.A."/>
            <person name="Frisvad J.C."/>
            <person name="Nielsen K.L."/>
        </authorList>
    </citation>
    <scope>NUCLEOTIDE SEQUENCE [LARGE SCALE GENOMIC DNA]</scope>
    <source>
        <strain evidence="1 2">IBT 35679</strain>
    </source>
</reference>
<dbReference type="Proteomes" id="UP001220324">
    <property type="component" value="Unassembled WGS sequence"/>
</dbReference>
<accession>A0AAD6CTY1</accession>